<proteinExistence type="predicted"/>
<dbReference type="EMBL" id="CAJPWZ010000018">
    <property type="protein sequence ID" value="CAG2184716.1"/>
    <property type="molecule type" value="Genomic_DNA"/>
</dbReference>
<keyword evidence="2" id="KW-1185">Reference proteome</keyword>
<organism evidence="1 2">
    <name type="scientific">Mytilus edulis</name>
    <name type="common">Blue mussel</name>
    <dbReference type="NCBI Taxonomy" id="6550"/>
    <lineage>
        <taxon>Eukaryota</taxon>
        <taxon>Metazoa</taxon>
        <taxon>Spiralia</taxon>
        <taxon>Lophotrochozoa</taxon>
        <taxon>Mollusca</taxon>
        <taxon>Bivalvia</taxon>
        <taxon>Autobranchia</taxon>
        <taxon>Pteriomorphia</taxon>
        <taxon>Mytilida</taxon>
        <taxon>Mytiloidea</taxon>
        <taxon>Mytilidae</taxon>
        <taxon>Mytilinae</taxon>
        <taxon>Mytilus</taxon>
    </lineage>
</organism>
<reference evidence="1" key="1">
    <citation type="submission" date="2021-03" db="EMBL/GenBank/DDBJ databases">
        <authorList>
            <person name="Bekaert M."/>
        </authorList>
    </citation>
    <scope>NUCLEOTIDE SEQUENCE</scope>
</reference>
<evidence type="ECO:0000313" key="1">
    <source>
        <dbReference type="EMBL" id="CAG2184716.1"/>
    </source>
</evidence>
<dbReference type="OrthoDB" id="5980153at2759"/>
<name>A0A8S3PN67_MYTED</name>
<dbReference type="Proteomes" id="UP000683360">
    <property type="component" value="Unassembled WGS sequence"/>
</dbReference>
<accession>A0A8S3PN67</accession>
<dbReference type="AlphaFoldDB" id="A0A8S3PN67"/>
<protein>
    <submittedName>
        <fullName evidence="1">Uncharacterized protein</fullName>
    </submittedName>
</protein>
<sequence>MHKYPSMQINNFKLYCQKTARIQEYVTNAKHYENRNQGGERETFINHFNLIQWLKISETERKQHKLENCMPCNTTHIEISKIHKSVSETSIQILNLSEQIVENVSSILPTSTATKGKKTAQAVINVLNPLFENQFQKSFEKSAAEALHLSPIENMLVHTDEYYDTLTEDKIRQRLQLLGEETSVSCQDMRFKLKNIVRTFKLKMWHNHSDILNHSFVNFMTTIMYDAANFMTDNEYQTLARTTSSTTGQSIVEKPQL</sequence>
<comment type="caution">
    <text evidence="1">The sequence shown here is derived from an EMBL/GenBank/DDBJ whole genome shotgun (WGS) entry which is preliminary data.</text>
</comment>
<gene>
    <name evidence="1" type="ORF">MEDL_364</name>
</gene>
<evidence type="ECO:0000313" key="2">
    <source>
        <dbReference type="Proteomes" id="UP000683360"/>
    </source>
</evidence>